<dbReference type="InterPro" id="IPR002694">
    <property type="entry name" value="Znf_CHC2"/>
</dbReference>
<dbReference type="GO" id="GO:0008270">
    <property type="term" value="F:zinc ion binding"/>
    <property type="evidence" value="ECO:0007669"/>
    <property type="project" value="UniProtKB-KW"/>
</dbReference>
<keyword evidence="6 12" id="KW-0479">Metal-binding</keyword>
<evidence type="ECO:0000256" key="3">
    <source>
        <dbReference type="ARBA" id="ARBA00022679"/>
    </source>
</evidence>
<dbReference type="FunFam" id="3.90.580.10:FF:000001">
    <property type="entry name" value="DNA primase"/>
    <property type="match status" value="1"/>
</dbReference>
<dbReference type="AlphaFoldDB" id="A0A2M7BTY1"/>
<dbReference type="Gene3D" id="3.90.980.10">
    <property type="entry name" value="DNA primase, catalytic core, N-terminal domain"/>
    <property type="match status" value="1"/>
</dbReference>
<dbReference type="Pfam" id="PF10410">
    <property type="entry name" value="DnaB_bind"/>
    <property type="match status" value="1"/>
</dbReference>
<dbReference type="FunFam" id="3.90.980.10:FF:000001">
    <property type="entry name" value="DNA primase"/>
    <property type="match status" value="1"/>
</dbReference>
<dbReference type="Proteomes" id="UP000230119">
    <property type="component" value="Unassembled WGS sequence"/>
</dbReference>
<accession>A0A2M7BTY1</accession>
<dbReference type="SMART" id="SM00493">
    <property type="entry name" value="TOPRIM"/>
    <property type="match status" value="1"/>
</dbReference>
<dbReference type="InterPro" id="IPR030846">
    <property type="entry name" value="DnaG_bac"/>
</dbReference>
<proteinExistence type="inferred from homology"/>
<protein>
    <submittedName>
        <fullName evidence="14">DNA primase</fullName>
    </submittedName>
</protein>
<reference evidence="15" key="1">
    <citation type="submission" date="2017-09" db="EMBL/GenBank/DDBJ databases">
        <title>Depth-based differentiation of microbial function through sediment-hosted aquifers and enrichment of novel symbionts in the deep terrestrial subsurface.</title>
        <authorList>
            <person name="Probst A.J."/>
            <person name="Ladd B."/>
            <person name="Jarett J.K."/>
            <person name="Geller-Mcgrath D.E."/>
            <person name="Sieber C.M.K."/>
            <person name="Emerson J.B."/>
            <person name="Anantharaman K."/>
            <person name="Thomas B.C."/>
            <person name="Malmstrom R."/>
            <person name="Stieglmeier M."/>
            <person name="Klingl A."/>
            <person name="Woyke T."/>
            <person name="Ryan C.M."/>
            <person name="Banfield J.F."/>
        </authorList>
    </citation>
    <scope>NUCLEOTIDE SEQUENCE [LARGE SCALE GENOMIC DNA]</scope>
</reference>
<evidence type="ECO:0000256" key="7">
    <source>
        <dbReference type="ARBA" id="ARBA00022771"/>
    </source>
</evidence>
<feature type="domain" description="Toprim" evidence="13">
    <location>
        <begin position="255"/>
        <end position="336"/>
    </location>
</feature>
<dbReference type="EMBL" id="PEVA01000004">
    <property type="protein sequence ID" value="PIV08941.1"/>
    <property type="molecule type" value="Genomic_DNA"/>
</dbReference>
<keyword evidence="7 12" id="KW-0863">Zinc-finger</keyword>
<name>A0A2M7BTY1_9BACT</name>
<dbReference type="Pfam" id="PF08275">
    <property type="entry name" value="DNAG_N"/>
    <property type="match status" value="1"/>
</dbReference>
<sequence length="508" mass="57785">MEGAIEKIKERIDIVELIGSYVQLKKAGRNFKGNCPFHQEKTPSFVVSPERQLWRCFGSCGIGGDAIAFFMKYENLSFPEALTDLAQRYGVEIEKIPAEDKLVHYKEQLVKANQGAADFYHYILTKSSIGKTALDYLKNRDISDKIIETFQLGYSPSSWDSLARFLHTKKFNDKELVDSGLCIQKQQGSSVYDRFRGRLMFPLKDHRGNTVGFSGRILSGENEAKYVNTPETMLYHKRTMLFGLNITKDAVKKENSIIIVEGEFDMIAPFQHGINAIAAVKGSALTVEQLQLIKRYTNRVYLALDADKAGEEAIRRAIEVAEPMGFELGVIVIEGGKDPDEAVRTNEVEFKKSLAHPIPVYDFLMRLFAKKYPPNDPFSKKQIGEEMAPFLFGITNPIVQSYYIKQLAKLLDVSEESTTRVVRMYRKKRFVRSDIVKISAQKPLRETVIQQYLLEQLLHASTLDQHISEVQPIISEDNFTVPSYGKLFVKLKERALTKGAFDINTFIK</sequence>
<evidence type="ECO:0000256" key="2">
    <source>
        <dbReference type="ARBA" id="ARBA00022515"/>
    </source>
</evidence>
<evidence type="ECO:0000259" key="13">
    <source>
        <dbReference type="PROSITE" id="PS50880"/>
    </source>
</evidence>
<dbReference type="InterPro" id="IPR006171">
    <property type="entry name" value="TOPRIM_dom"/>
</dbReference>
<keyword evidence="10" id="KW-0238">DNA-binding</keyword>
<dbReference type="InterPro" id="IPR034151">
    <property type="entry name" value="TOPRIM_DnaG_bac"/>
</dbReference>
<evidence type="ECO:0000256" key="6">
    <source>
        <dbReference type="ARBA" id="ARBA00022723"/>
    </source>
</evidence>
<evidence type="ECO:0000313" key="14">
    <source>
        <dbReference type="EMBL" id="PIV08941.1"/>
    </source>
</evidence>
<dbReference type="InterPro" id="IPR013264">
    <property type="entry name" value="DNAG_N"/>
</dbReference>
<comment type="caution">
    <text evidence="14">The sequence shown here is derived from an EMBL/GenBank/DDBJ whole genome shotgun (WGS) entry which is preliminary data.</text>
</comment>
<dbReference type="PANTHER" id="PTHR30313:SF2">
    <property type="entry name" value="DNA PRIMASE"/>
    <property type="match status" value="1"/>
</dbReference>
<dbReference type="PROSITE" id="PS50880">
    <property type="entry name" value="TOPRIM"/>
    <property type="match status" value="1"/>
</dbReference>
<dbReference type="GO" id="GO:0003677">
    <property type="term" value="F:DNA binding"/>
    <property type="evidence" value="ECO:0007669"/>
    <property type="project" value="UniProtKB-KW"/>
</dbReference>
<organism evidence="14 15">
    <name type="scientific">Candidatus Roizmanbacteria bacterium CG03_land_8_20_14_0_80_39_12</name>
    <dbReference type="NCBI Taxonomy" id="1974847"/>
    <lineage>
        <taxon>Bacteria</taxon>
        <taxon>Candidatus Roizmaniibacteriota</taxon>
    </lineage>
</organism>
<dbReference type="Pfam" id="PF13155">
    <property type="entry name" value="Toprim_2"/>
    <property type="match status" value="1"/>
</dbReference>
<evidence type="ECO:0000256" key="5">
    <source>
        <dbReference type="ARBA" id="ARBA00022705"/>
    </source>
</evidence>
<dbReference type="InterPro" id="IPR037068">
    <property type="entry name" value="DNA_primase_core_N_sf"/>
</dbReference>
<dbReference type="NCBIfam" id="TIGR01391">
    <property type="entry name" value="dnaG"/>
    <property type="match status" value="1"/>
</dbReference>
<keyword evidence="9" id="KW-0460">Magnesium</keyword>
<feature type="non-terminal residue" evidence="14">
    <location>
        <position position="508"/>
    </location>
</feature>
<keyword evidence="8 12" id="KW-0862">Zinc</keyword>
<gene>
    <name evidence="14" type="ORF">COS52_00060</name>
</gene>
<dbReference type="Pfam" id="PF01807">
    <property type="entry name" value="Zn_ribbon_DnaG"/>
    <property type="match status" value="1"/>
</dbReference>
<evidence type="ECO:0000256" key="12">
    <source>
        <dbReference type="PIRSR" id="PIRSR002811-1"/>
    </source>
</evidence>
<evidence type="ECO:0000256" key="8">
    <source>
        <dbReference type="ARBA" id="ARBA00022833"/>
    </source>
</evidence>
<evidence type="ECO:0000313" key="15">
    <source>
        <dbReference type="Proteomes" id="UP000230119"/>
    </source>
</evidence>
<dbReference type="Gene3D" id="3.90.580.10">
    <property type="entry name" value="Zinc finger, CHC2-type domain"/>
    <property type="match status" value="1"/>
</dbReference>
<evidence type="ECO:0000256" key="11">
    <source>
        <dbReference type="ARBA" id="ARBA00023163"/>
    </source>
</evidence>
<keyword evidence="1" id="KW-0240">DNA-directed RNA polymerase</keyword>
<dbReference type="PANTHER" id="PTHR30313">
    <property type="entry name" value="DNA PRIMASE"/>
    <property type="match status" value="1"/>
</dbReference>
<dbReference type="GO" id="GO:0000428">
    <property type="term" value="C:DNA-directed RNA polymerase complex"/>
    <property type="evidence" value="ECO:0007669"/>
    <property type="project" value="UniProtKB-KW"/>
</dbReference>
<evidence type="ECO:0000256" key="1">
    <source>
        <dbReference type="ARBA" id="ARBA00022478"/>
    </source>
</evidence>
<keyword evidence="4" id="KW-0548">Nucleotidyltransferase</keyword>
<dbReference type="GO" id="GO:0005737">
    <property type="term" value="C:cytoplasm"/>
    <property type="evidence" value="ECO:0007669"/>
    <property type="project" value="TreeGrafter"/>
</dbReference>
<dbReference type="SMART" id="SM00400">
    <property type="entry name" value="ZnF_CHCC"/>
    <property type="match status" value="1"/>
</dbReference>
<dbReference type="InterPro" id="IPR019475">
    <property type="entry name" value="DNA_primase_DnaB-bd"/>
</dbReference>
<dbReference type="InterPro" id="IPR006295">
    <property type="entry name" value="DNA_primase_DnaG"/>
</dbReference>
<keyword evidence="2" id="KW-0639">Primosome</keyword>
<evidence type="ECO:0000256" key="4">
    <source>
        <dbReference type="ARBA" id="ARBA00022695"/>
    </source>
</evidence>
<dbReference type="PIRSF" id="PIRSF002811">
    <property type="entry name" value="DnaG"/>
    <property type="match status" value="1"/>
</dbReference>
<dbReference type="GO" id="GO:0003899">
    <property type="term" value="F:DNA-directed RNA polymerase activity"/>
    <property type="evidence" value="ECO:0007669"/>
    <property type="project" value="InterPro"/>
</dbReference>
<dbReference type="GO" id="GO:1990077">
    <property type="term" value="C:primosome complex"/>
    <property type="evidence" value="ECO:0007669"/>
    <property type="project" value="UniProtKB-KW"/>
</dbReference>
<dbReference type="InterPro" id="IPR036977">
    <property type="entry name" value="DNA_primase_Znf_CHC2"/>
</dbReference>
<keyword evidence="11" id="KW-0804">Transcription</keyword>
<dbReference type="CDD" id="cd03364">
    <property type="entry name" value="TOPRIM_DnaG_primases"/>
    <property type="match status" value="1"/>
</dbReference>
<evidence type="ECO:0000256" key="10">
    <source>
        <dbReference type="ARBA" id="ARBA00023125"/>
    </source>
</evidence>
<dbReference type="HAMAP" id="MF_00974">
    <property type="entry name" value="DNA_primase_DnaG"/>
    <property type="match status" value="1"/>
</dbReference>
<keyword evidence="3" id="KW-0808">Transferase</keyword>
<dbReference type="SUPFAM" id="SSF57783">
    <property type="entry name" value="Zinc beta-ribbon"/>
    <property type="match status" value="1"/>
</dbReference>
<comment type="cofactor">
    <cofactor evidence="12">
        <name>Zn(2+)</name>
        <dbReference type="ChEBI" id="CHEBI:29105"/>
    </cofactor>
    <text evidence="12">Binds 1 zinc ion per monomer.</text>
</comment>
<feature type="zinc finger region" description="CHC2-type" evidence="12">
    <location>
        <begin position="35"/>
        <end position="60"/>
    </location>
</feature>
<evidence type="ECO:0000256" key="9">
    <source>
        <dbReference type="ARBA" id="ARBA00022842"/>
    </source>
</evidence>
<dbReference type="GO" id="GO:0006269">
    <property type="term" value="P:DNA replication, synthesis of primer"/>
    <property type="evidence" value="ECO:0007669"/>
    <property type="project" value="UniProtKB-KW"/>
</dbReference>
<dbReference type="InterPro" id="IPR050219">
    <property type="entry name" value="DnaG_primase"/>
</dbReference>
<dbReference type="SUPFAM" id="SSF56731">
    <property type="entry name" value="DNA primase core"/>
    <property type="match status" value="1"/>
</dbReference>
<keyword evidence="5" id="KW-0235">DNA replication</keyword>
<dbReference type="Gene3D" id="3.40.1360.10">
    <property type="match status" value="1"/>
</dbReference>